<name>B6FXX8_PEPHT</name>
<comment type="caution">
    <text evidence="1">The sequence shown here is derived from an EMBL/GenBank/DDBJ whole genome shotgun (WGS) entry which is preliminary data.</text>
</comment>
<gene>
    <name evidence="1" type="ORF">CLOHIR_00729</name>
</gene>
<reference evidence="1 2" key="2">
    <citation type="submission" date="2008-10" db="EMBL/GenBank/DDBJ databases">
        <title>Draft genome sequence of Clostridium hiranonis (DSM 13275).</title>
        <authorList>
            <person name="Sudarsanam P."/>
            <person name="Ley R."/>
            <person name="Guruge J."/>
            <person name="Turnbaugh P.J."/>
            <person name="Mahowald M."/>
            <person name="Liep D."/>
            <person name="Gordon J."/>
        </authorList>
    </citation>
    <scope>NUCLEOTIDE SEQUENCE [LARGE SCALE GENOMIC DNA]</scope>
    <source>
        <strain evidence="1 2">DSM 13275</strain>
    </source>
</reference>
<accession>B6FXX8</accession>
<reference evidence="1 2" key="1">
    <citation type="submission" date="2008-09" db="EMBL/GenBank/DDBJ databases">
        <authorList>
            <person name="Fulton L."/>
            <person name="Clifton S."/>
            <person name="Fulton B."/>
            <person name="Xu J."/>
            <person name="Minx P."/>
            <person name="Pepin K.H."/>
            <person name="Johnson M."/>
            <person name="Thiruvilangam P."/>
            <person name="Bhonagiri V."/>
            <person name="Nash W.E."/>
            <person name="Mardis E.R."/>
            <person name="Wilson R.K."/>
        </authorList>
    </citation>
    <scope>NUCLEOTIDE SEQUENCE [LARGE SCALE GENOMIC DNA]</scope>
    <source>
        <strain evidence="1 2">DSM 13275</strain>
    </source>
</reference>
<dbReference type="OrthoDB" id="2044275at2"/>
<evidence type="ECO:0000313" key="2">
    <source>
        <dbReference type="Proteomes" id="UP000003178"/>
    </source>
</evidence>
<keyword evidence="2" id="KW-1185">Reference proteome</keyword>
<dbReference type="HOGENOM" id="CLU_1432267_0_0_9"/>
<evidence type="ECO:0000313" key="1">
    <source>
        <dbReference type="EMBL" id="EEA85623.1"/>
    </source>
</evidence>
<dbReference type="Proteomes" id="UP000003178">
    <property type="component" value="Unassembled WGS sequence"/>
</dbReference>
<protein>
    <submittedName>
        <fullName evidence="1">Uncharacterized protein</fullName>
    </submittedName>
</protein>
<dbReference type="AlphaFoldDB" id="B6FXX8"/>
<proteinExistence type="predicted"/>
<dbReference type="EMBL" id="ABWP01000029">
    <property type="protein sequence ID" value="EEA85623.1"/>
    <property type="molecule type" value="Genomic_DNA"/>
</dbReference>
<dbReference type="RefSeq" id="WP_006439641.1">
    <property type="nucleotide sequence ID" value="NZ_DS995356.1"/>
</dbReference>
<organism evidence="1 2">
    <name type="scientific">Peptacetobacter hiranonis (strain DSM 13275 / JCM 10541 / KCTC 15199 / TO-931)</name>
    <name type="common">Clostridium hiranonis</name>
    <dbReference type="NCBI Taxonomy" id="500633"/>
    <lineage>
        <taxon>Bacteria</taxon>
        <taxon>Bacillati</taxon>
        <taxon>Bacillota</taxon>
        <taxon>Clostridia</taxon>
        <taxon>Peptostreptococcales</taxon>
        <taxon>Peptostreptococcaceae</taxon>
        <taxon>Peptacetobacter</taxon>
    </lineage>
</organism>
<sequence length="189" mass="22761">MYTLVRKEDKINGKKEYTFHMLEKPSLVGYTNYRYNTEKFEWKIVNNHIWEWRQRNRNYRLIDYIPIVNTIKSFVLKLEYEIYKDGEVIGEASFYGLGKNKDERDFFIVNGKKYFCCQGNTNVIRPLKKYEWTIEDEDHNVAVKVNKDASRPIYRMQKFDSDLDIELFIFPIMHMDMSAFSVEGQTNTL</sequence>